<proteinExistence type="predicted"/>
<dbReference type="EMBL" id="JAMXLR010000044">
    <property type="protein sequence ID" value="MCO6044934.1"/>
    <property type="molecule type" value="Genomic_DNA"/>
</dbReference>
<name>A0A9X2FAG3_9BACT</name>
<protein>
    <submittedName>
        <fullName evidence="1">DUF932 domain-containing protein</fullName>
    </submittedName>
</protein>
<dbReference type="RefSeq" id="WP_252853048.1">
    <property type="nucleotide sequence ID" value="NZ_JAMXLR010000044.1"/>
</dbReference>
<gene>
    <name evidence="1" type="ORF">NG895_13575</name>
</gene>
<evidence type="ECO:0000313" key="1">
    <source>
        <dbReference type="EMBL" id="MCO6044934.1"/>
    </source>
</evidence>
<dbReference type="Proteomes" id="UP001155241">
    <property type="component" value="Unassembled WGS sequence"/>
</dbReference>
<keyword evidence="2" id="KW-1185">Reference proteome</keyword>
<reference evidence="1" key="1">
    <citation type="submission" date="2022-06" db="EMBL/GenBank/DDBJ databases">
        <title>Aeoliella straminimaris, a novel planctomycete from sediments.</title>
        <authorList>
            <person name="Vitorino I.R."/>
            <person name="Lage O.M."/>
        </authorList>
    </citation>
    <scope>NUCLEOTIDE SEQUENCE</scope>
    <source>
        <strain evidence="1">ICT_H6.2</strain>
    </source>
</reference>
<sequence>MSHEITATDQVVLNRKSAWHGLGTVIDEDLSCEATARKYGLAEPVEGMPVYIRHPDTGELVEIESHQANVRMINTPEGDIPAVLGVVGSSYQICQNIDLAKFMDALANESHGDVVTETCGTLQGGKRVWFLARGGSYDIGGDKTWQYLLGSNSHGGDASIRFDPTDIRVVCANTWQAVTGSFREPENLRRAGFSVRHSGNLEVKLDECRKALRNFDAARRSSRELAERLADTKIDRRSAVAFFSSQYAVSGFALPTEENLPQPIRDKRQRAMDKAYGQFMARYDRESAKFGGETAWLALNAWTGYVQHDKASAGADDTVRAENRIRSNLFGVNRDRSTDATVNAVAQFLSA</sequence>
<dbReference type="Pfam" id="PF06067">
    <property type="entry name" value="DUF932"/>
    <property type="match status" value="1"/>
</dbReference>
<dbReference type="InterPro" id="IPR026325">
    <property type="entry name" value="DUF932"/>
</dbReference>
<dbReference type="NCBIfam" id="TIGR03299">
    <property type="entry name" value="LGT_TIGR03299"/>
    <property type="match status" value="1"/>
</dbReference>
<dbReference type="AlphaFoldDB" id="A0A9X2FAG3"/>
<organism evidence="1 2">
    <name type="scientific">Aeoliella straminimaris</name>
    <dbReference type="NCBI Taxonomy" id="2954799"/>
    <lineage>
        <taxon>Bacteria</taxon>
        <taxon>Pseudomonadati</taxon>
        <taxon>Planctomycetota</taxon>
        <taxon>Planctomycetia</taxon>
        <taxon>Pirellulales</taxon>
        <taxon>Lacipirellulaceae</taxon>
        <taxon>Aeoliella</taxon>
    </lineage>
</organism>
<evidence type="ECO:0000313" key="2">
    <source>
        <dbReference type="Proteomes" id="UP001155241"/>
    </source>
</evidence>
<comment type="caution">
    <text evidence="1">The sequence shown here is derived from an EMBL/GenBank/DDBJ whole genome shotgun (WGS) entry which is preliminary data.</text>
</comment>
<dbReference type="InterPro" id="IPR017686">
    <property type="entry name" value="Phg/plasmid-like_prot"/>
</dbReference>
<accession>A0A9X2FAG3</accession>